<dbReference type="SUPFAM" id="SSF53335">
    <property type="entry name" value="S-adenosyl-L-methionine-dependent methyltransferases"/>
    <property type="match status" value="1"/>
</dbReference>
<evidence type="ECO:0000313" key="3">
    <source>
        <dbReference type="Proteomes" id="UP000095454"/>
    </source>
</evidence>
<dbReference type="NCBIfam" id="NF037959">
    <property type="entry name" value="MFS_SpdSyn"/>
    <property type="match status" value="1"/>
</dbReference>
<dbReference type="AlphaFoldDB" id="A0A174ITI2"/>
<reference evidence="2 3" key="1">
    <citation type="submission" date="2015-09" db="EMBL/GenBank/DDBJ databases">
        <authorList>
            <consortium name="Pathogen Informatics"/>
        </authorList>
    </citation>
    <scope>NUCLEOTIDE SEQUENCE [LARGE SCALE GENOMIC DNA]</scope>
    <source>
        <strain evidence="2 3">2789STDY5834902</strain>
    </source>
</reference>
<name>A0A174ITI2_9ACTN</name>
<organism evidence="2 3">
    <name type="scientific">Collinsella aerofaciens</name>
    <dbReference type="NCBI Taxonomy" id="74426"/>
    <lineage>
        <taxon>Bacteria</taxon>
        <taxon>Bacillati</taxon>
        <taxon>Actinomycetota</taxon>
        <taxon>Coriobacteriia</taxon>
        <taxon>Coriobacteriales</taxon>
        <taxon>Coriobacteriaceae</taxon>
        <taxon>Collinsella</taxon>
    </lineage>
</organism>
<dbReference type="Gene3D" id="3.40.50.150">
    <property type="entry name" value="Vaccinia Virus protein VP39"/>
    <property type="match status" value="1"/>
</dbReference>
<evidence type="ECO:0000313" key="2">
    <source>
        <dbReference type="EMBL" id="CUO90664.1"/>
    </source>
</evidence>
<dbReference type="PANTHER" id="PTHR43317:SF1">
    <property type="entry name" value="THERMOSPERMINE SYNTHASE ACAULIS5"/>
    <property type="match status" value="1"/>
</dbReference>
<dbReference type="InterPro" id="IPR029063">
    <property type="entry name" value="SAM-dependent_MTases_sf"/>
</dbReference>
<dbReference type="RefSeq" id="WP_055250677.1">
    <property type="nucleotide sequence ID" value="NZ_CABIXX010000005.1"/>
</dbReference>
<dbReference type="Proteomes" id="UP000095454">
    <property type="component" value="Unassembled WGS sequence"/>
</dbReference>
<evidence type="ECO:0000256" key="1">
    <source>
        <dbReference type="ARBA" id="ARBA00023115"/>
    </source>
</evidence>
<dbReference type="PANTHER" id="PTHR43317">
    <property type="entry name" value="THERMOSPERMINE SYNTHASE ACAULIS5"/>
    <property type="match status" value="1"/>
</dbReference>
<dbReference type="EC" id="2.5.1.16" evidence="2"/>
<keyword evidence="2" id="KW-0808">Transferase</keyword>
<sequence length="292" mass="31629">MNKPSVSAGVVAGVALGAAALGAAAVAVRAACLQVARTRNGLARVKRVHDEGGDEVRVLVQGGVYQSASYVGERWAEPVFAYYRAFDDVFEAEDAMRDAYGHGIDRMLMLGGGGFAYPKFALMSHESLRMDVVEYDAEITRLARRWFYLDELERTVGDRLRVITAEARSYLGVTSVGHRRYDVVVSDCFGGAEPVRELATVEALRLVRGSLNPGGIYVANIVSANRGSDVTFLRDCVAAALEVFAHAWVVPCGDAEFGGEENYLLIASDGDYVFAEAVPFDTDFLGTVLHDK</sequence>
<protein>
    <submittedName>
        <fullName evidence="2">Spermidine synthase</fullName>
        <ecNumber evidence="2">2.5.1.16</ecNumber>
    </submittedName>
</protein>
<gene>
    <name evidence="2" type="primary">speE</name>
    <name evidence="2" type="ORF">ERS852514_00461</name>
</gene>
<proteinExistence type="predicted"/>
<dbReference type="EMBL" id="CZAQ01000005">
    <property type="protein sequence ID" value="CUO90664.1"/>
    <property type="molecule type" value="Genomic_DNA"/>
</dbReference>
<dbReference type="GO" id="GO:0010487">
    <property type="term" value="F:thermospermine synthase activity"/>
    <property type="evidence" value="ECO:0007669"/>
    <property type="project" value="TreeGrafter"/>
</dbReference>
<dbReference type="GO" id="GO:0004766">
    <property type="term" value="F:spermidine synthase activity"/>
    <property type="evidence" value="ECO:0007669"/>
    <property type="project" value="UniProtKB-EC"/>
</dbReference>
<dbReference type="GO" id="GO:0006596">
    <property type="term" value="P:polyamine biosynthetic process"/>
    <property type="evidence" value="ECO:0007669"/>
    <property type="project" value="UniProtKB-KW"/>
</dbReference>
<accession>A0A174ITI2</accession>
<keyword evidence="1" id="KW-0620">Polyamine biosynthesis</keyword>